<evidence type="ECO:0000256" key="10">
    <source>
        <dbReference type="ARBA" id="ARBA00066838"/>
    </source>
</evidence>
<dbReference type="InterPro" id="IPR039657">
    <property type="entry name" value="Dimethylallyltransferase"/>
</dbReference>
<comment type="similarity">
    <text evidence="1">Belongs to the IPP transferase family.</text>
</comment>
<evidence type="ECO:0000256" key="3">
    <source>
        <dbReference type="ARBA" id="ARBA00022712"/>
    </source>
</evidence>
<dbReference type="Proteomes" id="UP001140206">
    <property type="component" value="Chromosome 2"/>
</dbReference>
<evidence type="ECO:0000256" key="1">
    <source>
        <dbReference type="ARBA" id="ARBA00005842"/>
    </source>
</evidence>
<name>A0AAV8F230_9POAL</name>
<evidence type="ECO:0000256" key="7">
    <source>
        <dbReference type="ARBA" id="ARBA00051744"/>
    </source>
</evidence>
<evidence type="ECO:0000313" key="11">
    <source>
        <dbReference type="EMBL" id="KAJ4786445.1"/>
    </source>
</evidence>
<dbReference type="EMBL" id="JAMFTS010000002">
    <property type="protein sequence ID" value="KAJ4786445.1"/>
    <property type="molecule type" value="Genomic_DNA"/>
</dbReference>
<keyword evidence="2" id="KW-0808">Transferase</keyword>
<evidence type="ECO:0000256" key="8">
    <source>
        <dbReference type="ARBA" id="ARBA00052386"/>
    </source>
</evidence>
<evidence type="ECO:0000256" key="9">
    <source>
        <dbReference type="ARBA" id="ARBA00055191"/>
    </source>
</evidence>
<dbReference type="GO" id="GO:0005524">
    <property type="term" value="F:ATP binding"/>
    <property type="evidence" value="ECO:0007669"/>
    <property type="project" value="UniProtKB-KW"/>
</dbReference>
<reference evidence="11" key="1">
    <citation type="submission" date="2022-08" db="EMBL/GenBank/DDBJ databases">
        <authorList>
            <person name="Marques A."/>
        </authorList>
    </citation>
    <scope>NUCLEOTIDE SEQUENCE</scope>
    <source>
        <strain evidence="11">RhyPub2mFocal</strain>
        <tissue evidence="11">Leaves</tissue>
    </source>
</reference>
<dbReference type="Pfam" id="PF01715">
    <property type="entry name" value="IPPT"/>
    <property type="match status" value="2"/>
</dbReference>
<comment type="catalytic activity">
    <reaction evidence="7">
        <text>dimethylallyl diphosphate + ATP = N(6)-(dimethylallyl)adenosine 5'-triphosphate + diphosphate</text>
        <dbReference type="Rhea" id="RHEA:36331"/>
        <dbReference type="ChEBI" id="CHEBI:30616"/>
        <dbReference type="ChEBI" id="CHEBI:33019"/>
        <dbReference type="ChEBI" id="CHEBI:57623"/>
        <dbReference type="ChEBI" id="CHEBI:73532"/>
        <dbReference type="EC" id="2.5.1.112"/>
    </reaction>
</comment>
<dbReference type="GO" id="GO:0052381">
    <property type="term" value="F:tRNA dimethylallyltransferase activity"/>
    <property type="evidence" value="ECO:0007669"/>
    <property type="project" value="TreeGrafter"/>
</dbReference>
<keyword evidence="3" id="KW-0203">Cytokinin biosynthesis</keyword>
<dbReference type="GO" id="GO:0052622">
    <property type="term" value="F:ATP/ADP dimethylallyltransferase activity"/>
    <property type="evidence" value="ECO:0007669"/>
    <property type="project" value="UniProtKB-EC"/>
</dbReference>
<dbReference type="EC" id="2.5.1.112" evidence="10"/>
<evidence type="ECO:0000313" key="12">
    <source>
        <dbReference type="Proteomes" id="UP001140206"/>
    </source>
</evidence>
<gene>
    <name evidence="11" type="ORF">LUZ62_037691</name>
</gene>
<keyword evidence="5" id="KW-0067">ATP-binding</keyword>
<dbReference type="Gene3D" id="3.40.50.300">
    <property type="entry name" value="P-loop containing nucleotide triphosphate hydrolases"/>
    <property type="match status" value="1"/>
</dbReference>
<organism evidence="11 12">
    <name type="scientific">Rhynchospora pubera</name>
    <dbReference type="NCBI Taxonomy" id="906938"/>
    <lineage>
        <taxon>Eukaryota</taxon>
        <taxon>Viridiplantae</taxon>
        <taxon>Streptophyta</taxon>
        <taxon>Embryophyta</taxon>
        <taxon>Tracheophyta</taxon>
        <taxon>Spermatophyta</taxon>
        <taxon>Magnoliopsida</taxon>
        <taxon>Liliopsida</taxon>
        <taxon>Poales</taxon>
        <taxon>Cyperaceae</taxon>
        <taxon>Cyperoideae</taxon>
        <taxon>Rhynchosporeae</taxon>
        <taxon>Rhynchospora</taxon>
    </lineage>
</organism>
<protein>
    <recommendedName>
        <fullName evidence="10">adenylate dimethylallyltransferase (ADP/ATP-dependent)</fullName>
        <ecNumber evidence="10">2.5.1.112</ecNumber>
    </recommendedName>
</protein>
<dbReference type="AlphaFoldDB" id="A0AAV8F230"/>
<keyword evidence="4" id="KW-0547">Nucleotide-binding</keyword>
<accession>A0AAV8F230</accession>
<keyword evidence="6" id="KW-0809">Transit peptide</keyword>
<dbReference type="InterPro" id="IPR027417">
    <property type="entry name" value="P-loop_NTPase"/>
</dbReference>
<proteinExistence type="inferred from homology"/>
<dbReference type="PANTHER" id="PTHR11088:SF74">
    <property type="entry name" value="ADENYLATE ISOPENTENYLTRANSFERASE 5, CHLOROPLASTIC"/>
    <property type="match status" value="1"/>
</dbReference>
<keyword evidence="12" id="KW-1185">Reference proteome</keyword>
<sequence length="295" mass="32714">MPTISGASKIKVVFILGATGTGKSKLAIALGKSFNGEIINSDKIQVYDAIPVITNRVSESEISAAPHHLLAFLPSDAEFHATDFIHHCVDSISSITCRNHLPIVAGGSNSYIKALLEDPDFCAGHESFFIWLDAHPSILNRFVSARVDCMMQKGLVEEARSLFDPENNDYNKGVKKAIGVPELDEYFRAEIAGSSKKEELERMLNEAVNNIKANTCKLIQSQVQKIWQLKNLDRWHIHRVDVSQFLESNLAGNLNPVEENDQWESVIGKPSRCAVKEFLDGKAGTLILNQSEARR</sequence>
<dbReference type="Gene3D" id="1.10.287.890">
    <property type="entry name" value="Crystal structure of tRNA isopentenylpyrophosphate transferase (bh2366) domain"/>
    <property type="match status" value="1"/>
</dbReference>
<dbReference type="SUPFAM" id="SSF52540">
    <property type="entry name" value="P-loop containing nucleoside triphosphate hydrolases"/>
    <property type="match status" value="1"/>
</dbReference>
<dbReference type="FunFam" id="1.10.287.890:FF:000002">
    <property type="entry name" value="Adenylate isopentenyltransferase 5, chloroplastic"/>
    <property type="match status" value="1"/>
</dbReference>
<comment type="caution">
    <text evidence="11">The sequence shown here is derived from an EMBL/GenBank/DDBJ whole genome shotgun (WGS) entry which is preliminary data.</text>
</comment>
<comment type="function">
    <text evidence="9">Involved in cytokinin biosynthesis. Catalyzes the transfer of an isopentenyl group from dimethylallyl diphosphate (DMAPP) to ATP and ADP.</text>
</comment>
<dbReference type="PANTHER" id="PTHR11088">
    <property type="entry name" value="TRNA DIMETHYLALLYLTRANSFERASE"/>
    <property type="match status" value="1"/>
</dbReference>
<evidence type="ECO:0000256" key="4">
    <source>
        <dbReference type="ARBA" id="ARBA00022741"/>
    </source>
</evidence>
<dbReference type="GO" id="GO:0005739">
    <property type="term" value="C:mitochondrion"/>
    <property type="evidence" value="ECO:0007669"/>
    <property type="project" value="TreeGrafter"/>
</dbReference>
<comment type="catalytic activity">
    <reaction evidence="8">
        <text>dimethylallyl diphosphate + ADP = N(6)-(dimethylallyl)adenosine 5'-diphosphate + diphosphate</text>
        <dbReference type="Rhea" id="RHEA:36327"/>
        <dbReference type="ChEBI" id="CHEBI:33019"/>
        <dbReference type="ChEBI" id="CHEBI:57623"/>
        <dbReference type="ChEBI" id="CHEBI:73533"/>
        <dbReference type="ChEBI" id="CHEBI:456216"/>
        <dbReference type="EC" id="2.5.1.112"/>
    </reaction>
</comment>
<dbReference type="GO" id="GO:0006400">
    <property type="term" value="P:tRNA modification"/>
    <property type="evidence" value="ECO:0007669"/>
    <property type="project" value="TreeGrafter"/>
</dbReference>
<evidence type="ECO:0000256" key="2">
    <source>
        <dbReference type="ARBA" id="ARBA00022679"/>
    </source>
</evidence>
<dbReference type="GO" id="GO:0009824">
    <property type="term" value="F:AMP dimethylallyltransferase activity"/>
    <property type="evidence" value="ECO:0007669"/>
    <property type="project" value="UniProtKB-ARBA"/>
</dbReference>
<dbReference type="GO" id="GO:0009691">
    <property type="term" value="P:cytokinin biosynthetic process"/>
    <property type="evidence" value="ECO:0007669"/>
    <property type="project" value="UniProtKB-KW"/>
</dbReference>
<evidence type="ECO:0000256" key="5">
    <source>
        <dbReference type="ARBA" id="ARBA00022840"/>
    </source>
</evidence>
<evidence type="ECO:0000256" key="6">
    <source>
        <dbReference type="ARBA" id="ARBA00022946"/>
    </source>
</evidence>